<protein>
    <recommendedName>
        <fullName evidence="4">Transmembrane protein</fullName>
    </recommendedName>
</protein>
<evidence type="ECO:0000256" key="1">
    <source>
        <dbReference type="SAM" id="Phobius"/>
    </source>
</evidence>
<keyword evidence="1" id="KW-0812">Transmembrane</keyword>
<feature type="transmembrane region" description="Helical" evidence="1">
    <location>
        <begin position="214"/>
        <end position="234"/>
    </location>
</feature>
<proteinExistence type="predicted"/>
<keyword evidence="3" id="KW-1185">Reference proteome</keyword>
<evidence type="ECO:0000313" key="3">
    <source>
        <dbReference type="Proteomes" id="UP001482455"/>
    </source>
</evidence>
<gene>
    <name evidence="2" type="ORF">Q4I30_004704</name>
</gene>
<dbReference type="EMBL" id="JBAMZL010000027">
    <property type="protein sequence ID" value="KAL0504103.1"/>
    <property type="molecule type" value="Genomic_DNA"/>
</dbReference>
<dbReference type="AlphaFoldDB" id="A0AAW3AD99"/>
<sequence length="298" mass="33281">MHRSDLPTSWVLDRVATRGGSALAGIGGGGQHGFPTQSGGTRPWVPRTEVGLSSPGVRRARHVCRTRSLYRLLPPSFNFLSLPSSFVVLWSAVHDAPILFLLIIAALQHIVPSLRFLCSIGYWGVLAAHVRVICAVSWRENGGRLPHRFIQDRPKRLFLLAQTRYLLSQSCRSATMERERKLAEREVREVVADAESPLAQRHVRESLKKNKFALVLYAIALFTPAFFLISFYTAKAREIRTNFRDPYALPEGFDPVTGEFASQEVQSKGAHALPMSSSLFVGEELGSYGPRTRKRSII</sequence>
<dbReference type="Proteomes" id="UP001482455">
    <property type="component" value="Unassembled WGS sequence"/>
</dbReference>
<evidence type="ECO:0000313" key="2">
    <source>
        <dbReference type="EMBL" id="KAL0504103.1"/>
    </source>
</evidence>
<reference evidence="2 3" key="1">
    <citation type="submission" date="2024-02" db="EMBL/GenBank/DDBJ databases">
        <title>FIRST GENOME SEQUENCES OF Leishmania (Viannia) shawi, Leishmania (Viannia) lindenbergi AND Leishmania (Viannia) utingensis.</title>
        <authorList>
            <person name="Resadore F."/>
            <person name="Custodio M.G.F."/>
            <person name="Boite M.C."/>
            <person name="Cupolillo E."/>
            <person name="Ferreira G.E.M."/>
        </authorList>
    </citation>
    <scope>NUCLEOTIDE SEQUENCE [LARGE SCALE GENOMIC DNA]</scope>
    <source>
        <strain evidence="2 3">ITUB/BR/1977/M4964</strain>
    </source>
</reference>
<keyword evidence="1" id="KW-1133">Transmembrane helix</keyword>
<accession>A0AAW3AD99</accession>
<organism evidence="2 3">
    <name type="scientific">Leishmania utingensis</name>
    <dbReference type="NCBI Taxonomy" id="653362"/>
    <lineage>
        <taxon>Eukaryota</taxon>
        <taxon>Discoba</taxon>
        <taxon>Euglenozoa</taxon>
        <taxon>Kinetoplastea</taxon>
        <taxon>Metakinetoplastina</taxon>
        <taxon>Trypanosomatida</taxon>
        <taxon>Trypanosomatidae</taxon>
        <taxon>Leishmaniinae</taxon>
        <taxon>Leishmania</taxon>
    </lineage>
</organism>
<comment type="caution">
    <text evidence="2">The sequence shown here is derived from an EMBL/GenBank/DDBJ whole genome shotgun (WGS) entry which is preliminary data.</text>
</comment>
<feature type="transmembrane region" description="Helical" evidence="1">
    <location>
        <begin position="114"/>
        <end position="138"/>
    </location>
</feature>
<name>A0AAW3AD99_9TRYP</name>
<keyword evidence="1" id="KW-0472">Membrane</keyword>
<evidence type="ECO:0008006" key="4">
    <source>
        <dbReference type="Google" id="ProtNLM"/>
    </source>
</evidence>